<reference evidence="2 3" key="1">
    <citation type="submission" date="2022-03" db="EMBL/GenBank/DDBJ databases">
        <title>Hymenobactersp. isolated from the air.</title>
        <authorList>
            <person name="Won M."/>
            <person name="Kwon S.-W."/>
        </authorList>
    </citation>
    <scope>NUCLEOTIDE SEQUENCE [LARGE SCALE GENOMIC DNA]</scope>
    <source>
        <strain evidence="2 3">KACC 22596</strain>
    </source>
</reference>
<proteinExistence type="predicted"/>
<sequence length="167" mass="18304">MLCAGLVQGQDNQGPPVPNAATPAPKRQLQAVRISTPPKLDGVLDEAVWQAAPIATKFYELEPTPGRLEKHPTEVRVLYDDNAIYVGAIMHDAAQDSILRELSNRDNIGNSDWFGVFFDTYNDHLNGYEFIVTSGGVQVDLRQSPANGEDGSWNAVWDSRTALHGTD</sequence>
<dbReference type="Pfam" id="PF06452">
    <property type="entry name" value="CBM9_1"/>
    <property type="match status" value="1"/>
</dbReference>
<protein>
    <submittedName>
        <fullName evidence="2">Carbohydrate binding family 9 domain-containing protein</fullName>
    </submittedName>
</protein>
<evidence type="ECO:0000313" key="3">
    <source>
        <dbReference type="Proteomes" id="UP000831390"/>
    </source>
</evidence>
<dbReference type="InterPro" id="IPR010502">
    <property type="entry name" value="Carb-bd_dom_fam9"/>
</dbReference>
<dbReference type="SUPFAM" id="SSF49344">
    <property type="entry name" value="CBD9-like"/>
    <property type="match status" value="1"/>
</dbReference>
<dbReference type="EMBL" id="CP094534">
    <property type="protein sequence ID" value="UOE34088.1"/>
    <property type="molecule type" value="Genomic_DNA"/>
</dbReference>
<dbReference type="CDD" id="cd09618">
    <property type="entry name" value="CBM9_like_2"/>
    <property type="match status" value="1"/>
</dbReference>
<evidence type="ECO:0000313" key="2">
    <source>
        <dbReference type="EMBL" id="UOE34088.1"/>
    </source>
</evidence>
<keyword evidence="3" id="KW-1185">Reference proteome</keyword>
<dbReference type="Gene3D" id="2.60.40.1190">
    <property type="match status" value="1"/>
</dbReference>
<feature type="domain" description="Carbohydrate-binding" evidence="1">
    <location>
        <begin position="40"/>
        <end position="133"/>
    </location>
</feature>
<evidence type="ECO:0000259" key="1">
    <source>
        <dbReference type="Pfam" id="PF06452"/>
    </source>
</evidence>
<dbReference type="RefSeq" id="WP_243514786.1">
    <property type="nucleotide sequence ID" value="NZ_CP094534.1"/>
</dbReference>
<dbReference type="Proteomes" id="UP000831390">
    <property type="component" value="Chromosome"/>
</dbReference>
<organism evidence="2 3">
    <name type="scientific">Hymenobacter monticola</name>
    <dbReference type="NCBI Taxonomy" id="1705399"/>
    <lineage>
        <taxon>Bacteria</taxon>
        <taxon>Pseudomonadati</taxon>
        <taxon>Bacteroidota</taxon>
        <taxon>Cytophagia</taxon>
        <taxon>Cytophagales</taxon>
        <taxon>Hymenobacteraceae</taxon>
        <taxon>Hymenobacter</taxon>
    </lineage>
</organism>
<accession>A0ABY4B4N0</accession>
<gene>
    <name evidence="2" type="ORF">MTP16_00200</name>
</gene>
<name>A0ABY4B4N0_9BACT</name>